<dbReference type="Pfam" id="PF00856">
    <property type="entry name" value="SET"/>
    <property type="match status" value="1"/>
</dbReference>
<reference evidence="2 3" key="1">
    <citation type="submission" date="2014-01" db="EMBL/GenBank/DDBJ databases">
        <title>Sulfitobacter donghicola JCM 14565 Genome Sequencing.</title>
        <authorList>
            <person name="Lai Q."/>
            <person name="Hong Z."/>
        </authorList>
    </citation>
    <scope>NUCLEOTIDE SEQUENCE [LARGE SCALE GENOMIC DNA]</scope>
    <source>
        <strain evidence="2 3">JCM 14565</strain>
    </source>
</reference>
<accession>A0A073IU18</accession>
<keyword evidence="3" id="KW-1185">Reference proteome</keyword>
<dbReference type="EMBL" id="JAMC01000005">
    <property type="protein sequence ID" value="KEJ88897.1"/>
    <property type="molecule type" value="Genomic_DNA"/>
</dbReference>
<comment type="caution">
    <text evidence="2">The sequence shown here is derived from an EMBL/GenBank/DDBJ whole genome shotgun (WGS) entry which is preliminary data.</text>
</comment>
<dbReference type="AlphaFoldDB" id="A0A073IU18"/>
<evidence type="ECO:0000313" key="3">
    <source>
        <dbReference type="Proteomes" id="UP000027734"/>
    </source>
</evidence>
<feature type="domain" description="SET" evidence="1">
    <location>
        <begin position="20"/>
        <end position="110"/>
    </location>
</feature>
<evidence type="ECO:0000313" key="2">
    <source>
        <dbReference type="EMBL" id="KEJ88897.1"/>
    </source>
</evidence>
<dbReference type="Proteomes" id="UP000027734">
    <property type="component" value="Unassembled WGS sequence"/>
</dbReference>
<dbReference type="InterPro" id="IPR046341">
    <property type="entry name" value="SET_dom_sf"/>
</dbReference>
<proteinExistence type="predicted"/>
<organism evidence="2 3">
    <name type="scientific">Sulfitobacter donghicola DSW-25 = KCTC 12864 = JCM 14565</name>
    <dbReference type="NCBI Taxonomy" id="1300350"/>
    <lineage>
        <taxon>Bacteria</taxon>
        <taxon>Pseudomonadati</taxon>
        <taxon>Pseudomonadota</taxon>
        <taxon>Alphaproteobacteria</taxon>
        <taxon>Rhodobacterales</taxon>
        <taxon>Roseobacteraceae</taxon>
        <taxon>Sulfitobacter</taxon>
    </lineage>
</organism>
<sequence>MPTFIQTIPETVKGASAYNGDGLFTRVKRTKGEILCHLDGQIIDHKEDFDLLSTQEWNALDDTLILLRDQPTSYYLINHSKTPNLTIDPKTYALVAKNDIPAGDELLLDYLENGFPQKYLMSDRCAYLR</sequence>
<dbReference type="SUPFAM" id="SSF82199">
    <property type="entry name" value="SET domain"/>
    <property type="match status" value="1"/>
</dbReference>
<gene>
    <name evidence="2" type="ORF">DSW25_14585</name>
</gene>
<protein>
    <recommendedName>
        <fullName evidence="1">SET domain-containing protein</fullName>
    </recommendedName>
</protein>
<dbReference type="STRING" id="1300350.Z948_2397"/>
<evidence type="ECO:0000259" key="1">
    <source>
        <dbReference type="Pfam" id="PF00856"/>
    </source>
</evidence>
<dbReference type="InterPro" id="IPR001214">
    <property type="entry name" value="SET_dom"/>
</dbReference>
<dbReference type="Gene3D" id="2.170.270.10">
    <property type="entry name" value="SET domain"/>
    <property type="match status" value="1"/>
</dbReference>
<dbReference type="OrthoDB" id="9790349at2"/>
<name>A0A073IU18_9RHOB</name>
<dbReference type="eggNOG" id="COG2940">
    <property type="taxonomic scope" value="Bacteria"/>
</dbReference>
<dbReference type="RefSeq" id="WP_025059749.1">
    <property type="nucleotide sequence ID" value="NZ_JAMC01000005.1"/>
</dbReference>